<keyword evidence="8" id="KW-1185">Reference proteome</keyword>
<evidence type="ECO:0000256" key="6">
    <source>
        <dbReference type="SAM" id="Phobius"/>
    </source>
</evidence>
<evidence type="ECO:0000313" key="8">
    <source>
        <dbReference type="Proteomes" id="UP000217199"/>
    </source>
</evidence>
<evidence type="ECO:0000256" key="3">
    <source>
        <dbReference type="ARBA" id="ARBA00022692"/>
    </source>
</evidence>
<feature type="transmembrane region" description="Helical" evidence="6">
    <location>
        <begin position="378"/>
        <end position="398"/>
    </location>
</feature>
<name>A0A286UJC5_9AGAM</name>
<dbReference type="InParanoid" id="A0A286UJC5"/>
<feature type="transmembrane region" description="Helical" evidence="6">
    <location>
        <begin position="318"/>
        <end position="337"/>
    </location>
</feature>
<comment type="subcellular location">
    <subcellularLocation>
        <location evidence="1">Membrane</location>
        <topology evidence="1">Multi-pass membrane protein</topology>
    </subcellularLocation>
</comment>
<dbReference type="GO" id="GO:0016020">
    <property type="term" value="C:membrane"/>
    <property type="evidence" value="ECO:0007669"/>
    <property type="project" value="UniProtKB-SubCell"/>
</dbReference>
<dbReference type="EMBL" id="NBII01000004">
    <property type="protein sequence ID" value="PAV19726.1"/>
    <property type="molecule type" value="Genomic_DNA"/>
</dbReference>
<dbReference type="PANTHER" id="PTHR43791:SF19">
    <property type="entry name" value="TRANSPORTER, PUTATIVE (AFU_ORTHOLOGUE AFUA_1G01812)-RELATED"/>
    <property type="match status" value="1"/>
</dbReference>
<dbReference type="SUPFAM" id="SSF103473">
    <property type="entry name" value="MFS general substrate transporter"/>
    <property type="match status" value="1"/>
</dbReference>
<dbReference type="Gene3D" id="1.20.1250.20">
    <property type="entry name" value="MFS general substrate transporter like domains"/>
    <property type="match status" value="2"/>
</dbReference>
<dbReference type="InterPro" id="IPR011701">
    <property type="entry name" value="MFS"/>
</dbReference>
<sequence>MAAADYTPKMDPGKSEVVTIEHKIQEAGECSDDTSEQGINSKRLLRKIDWRIIPWVSLLYCLSYLDRSSIGNAKVPSNICLKYFRPSIWLASIMTLWGVTMMCQGFVRNFGTLFAARWMLGFFESGQFPGIAFYMTCWYRRDEFGLRLAFFSSAVTASGAFNGLLAAAISHMNGLGGKSTWRWLFIIEGIATILVGLCSFFALHDYPDSAKFLSDSEREHVLRRLREDSRLSPTEERFTWKEVRKSFTDWKTWLGALCLIGAGGPGYAFQLFLPTIISELGVTTTANGANILTIPVYVVAFVGACSVGYAADRTKRRGYFSIVLTAIGMVGYTILLLSRSPKLSYFAVYLVACGIYPNGPNAVAWLSNNVEGALKRAISMALLASLNNLTGLISTNIYRANDAPRYFLGHSVSLTYLAIGHVSAIVTHIMLRKENERRDRGERDEVIVGKEGGDSKNGTFYSIEEARKDKGDLWSGFRYII</sequence>
<dbReference type="Proteomes" id="UP000217199">
    <property type="component" value="Unassembled WGS sequence"/>
</dbReference>
<accession>A0A286UJC5</accession>
<dbReference type="Pfam" id="PF07690">
    <property type="entry name" value="MFS_1"/>
    <property type="match status" value="1"/>
</dbReference>
<keyword evidence="3 6" id="KW-0812">Transmembrane</keyword>
<feature type="transmembrane region" description="Helical" evidence="6">
    <location>
        <begin position="86"/>
        <end position="107"/>
    </location>
</feature>
<keyword evidence="2" id="KW-0813">Transport</keyword>
<keyword evidence="5 6" id="KW-0472">Membrane</keyword>
<dbReference type="AlphaFoldDB" id="A0A286UJC5"/>
<dbReference type="GO" id="GO:0022857">
    <property type="term" value="F:transmembrane transporter activity"/>
    <property type="evidence" value="ECO:0007669"/>
    <property type="project" value="InterPro"/>
</dbReference>
<feature type="transmembrane region" description="Helical" evidence="6">
    <location>
        <begin position="253"/>
        <end position="277"/>
    </location>
</feature>
<evidence type="ECO:0000256" key="1">
    <source>
        <dbReference type="ARBA" id="ARBA00004141"/>
    </source>
</evidence>
<feature type="transmembrane region" description="Helical" evidence="6">
    <location>
        <begin position="113"/>
        <end position="136"/>
    </location>
</feature>
<feature type="transmembrane region" description="Helical" evidence="6">
    <location>
        <begin position="148"/>
        <end position="169"/>
    </location>
</feature>
<evidence type="ECO:0000256" key="5">
    <source>
        <dbReference type="ARBA" id="ARBA00023136"/>
    </source>
</evidence>
<keyword evidence="4 6" id="KW-1133">Transmembrane helix</keyword>
<dbReference type="PANTHER" id="PTHR43791">
    <property type="entry name" value="PERMEASE-RELATED"/>
    <property type="match status" value="1"/>
</dbReference>
<feature type="transmembrane region" description="Helical" evidence="6">
    <location>
        <begin position="410"/>
        <end position="431"/>
    </location>
</feature>
<evidence type="ECO:0000313" key="7">
    <source>
        <dbReference type="EMBL" id="PAV19726.1"/>
    </source>
</evidence>
<feature type="transmembrane region" description="Helical" evidence="6">
    <location>
        <begin position="343"/>
        <end position="366"/>
    </location>
</feature>
<dbReference type="OrthoDB" id="2962993at2759"/>
<gene>
    <name evidence="7" type="ORF">PNOK_0466000</name>
</gene>
<evidence type="ECO:0000256" key="4">
    <source>
        <dbReference type="ARBA" id="ARBA00022989"/>
    </source>
</evidence>
<evidence type="ECO:0000256" key="2">
    <source>
        <dbReference type="ARBA" id="ARBA00022448"/>
    </source>
</evidence>
<dbReference type="FunFam" id="1.20.1250.20:FF:000068">
    <property type="entry name" value="MFS general substrate transporter"/>
    <property type="match status" value="1"/>
</dbReference>
<feature type="transmembrane region" description="Helical" evidence="6">
    <location>
        <begin position="289"/>
        <end position="311"/>
    </location>
</feature>
<protein>
    <submittedName>
        <fullName evidence="7">MFS general substrate transporter</fullName>
    </submittedName>
</protein>
<proteinExistence type="predicted"/>
<dbReference type="FunCoup" id="A0A286UJC5">
    <property type="interactions" value="73"/>
</dbReference>
<feature type="transmembrane region" description="Helical" evidence="6">
    <location>
        <begin position="181"/>
        <end position="203"/>
    </location>
</feature>
<organism evidence="7 8">
    <name type="scientific">Pyrrhoderma noxium</name>
    <dbReference type="NCBI Taxonomy" id="2282107"/>
    <lineage>
        <taxon>Eukaryota</taxon>
        <taxon>Fungi</taxon>
        <taxon>Dikarya</taxon>
        <taxon>Basidiomycota</taxon>
        <taxon>Agaricomycotina</taxon>
        <taxon>Agaricomycetes</taxon>
        <taxon>Hymenochaetales</taxon>
        <taxon>Hymenochaetaceae</taxon>
        <taxon>Pyrrhoderma</taxon>
    </lineage>
</organism>
<reference evidence="7 8" key="1">
    <citation type="journal article" date="2017" name="Mol. Ecol.">
        <title>Comparative and population genomic landscape of Phellinus noxius: A hypervariable fungus causing root rot in trees.</title>
        <authorList>
            <person name="Chung C.L."/>
            <person name="Lee T.J."/>
            <person name="Akiba M."/>
            <person name="Lee H.H."/>
            <person name="Kuo T.H."/>
            <person name="Liu D."/>
            <person name="Ke H.M."/>
            <person name="Yokoi T."/>
            <person name="Roa M.B."/>
            <person name="Lu M.J."/>
            <person name="Chang Y.Y."/>
            <person name="Ann P.J."/>
            <person name="Tsai J.N."/>
            <person name="Chen C.Y."/>
            <person name="Tzean S.S."/>
            <person name="Ota Y."/>
            <person name="Hattori T."/>
            <person name="Sahashi N."/>
            <person name="Liou R.F."/>
            <person name="Kikuchi T."/>
            <person name="Tsai I.J."/>
        </authorList>
    </citation>
    <scope>NUCLEOTIDE SEQUENCE [LARGE SCALE GENOMIC DNA]</scope>
    <source>
        <strain evidence="7 8">FFPRI411160</strain>
    </source>
</reference>
<dbReference type="STRING" id="2282107.A0A286UJC5"/>
<comment type="caution">
    <text evidence="7">The sequence shown here is derived from an EMBL/GenBank/DDBJ whole genome shotgun (WGS) entry which is preliminary data.</text>
</comment>
<dbReference type="InterPro" id="IPR036259">
    <property type="entry name" value="MFS_trans_sf"/>
</dbReference>